<organism evidence="2 3">
    <name type="scientific">Rhizobium etli bv. mimosae str. IE4771</name>
    <dbReference type="NCBI Taxonomy" id="1432050"/>
    <lineage>
        <taxon>Bacteria</taxon>
        <taxon>Pseudomonadati</taxon>
        <taxon>Pseudomonadota</taxon>
        <taxon>Alphaproteobacteria</taxon>
        <taxon>Hyphomicrobiales</taxon>
        <taxon>Rhizobiaceae</taxon>
        <taxon>Rhizobium/Agrobacterium group</taxon>
        <taxon>Rhizobium</taxon>
    </lineage>
</organism>
<evidence type="ECO:0000313" key="3">
    <source>
        <dbReference type="Proteomes" id="UP000027180"/>
    </source>
</evidence>
<sequence>MQVTRLPAAMMAEVRISEQWLAKLVGVTPMRVSHALRAIVQDDDRLAIGRREASCSSPIPLFPNPTVLLHILQISSRQALQIRSELSSRQTTEALVGREILNREARPHRGAACRAAFFPPSRGAMQASKKIGGRRKSPSSRSA</sequence>
<protein>
    <submittedName>
        <fullName evidence="2">Uncharacterized protein</fullName>
    </submittedName>
</protein>
<geneLocation type="plasmid" evidence="2 3">
    <name>pRetIE4771e</name>
</geneLocation>
<dbReference type="AlphaFoldDB" id="A0A060IDJ1"/>
<reference evidence="2 3" key="1">
    <citation type="submission" date="2013-12" db="EMBL/GenBank/DDBJ databases">
        <title>Complete genome sequence of Rhizobium etli bv. mimosae IE4771.</title>
        <authorList>
            <person name="Bustos P."/>
            <person name="Santamaria R.I."/>
            <person name="Lozano L."/>
            <person name="Ormeno-Orrillo E."/>
            <person name="Rogel M.A."/>
            <person name="Romero D."/>
            <person name="Cevallos M.A."/>
            <person name="Martinez-Romero E."/>
            <person name="Gonzalez V."/>
        </authorList>
    </citation>
    <scope>NUCLEOTIDE SEQUENCE [LARGE SCALE GENOMIC DNA]</scope>
    <source>
        <strain evidence="2 3">IE4771</strain>
        <plasmid evidence="3">Plasmid pRetIE4771e</plasmid>
    </source>
</reference>
<accession>A0A060IDJ1</accession>
<keyword evidence="2" id="KW-0614">Plasmid</keyword>
<dbReference type="EMBL" id="CP006991">
    <property type="protein sequence ID" value="AIC31694.1"/>
    <property type="molecule type" value="Genomic_DNA"/>
</dbReference>
<name>A0A060IDJ1_RHIET</name>
<dbReference type="Proteomes" id="UP000027180">
    <property type="component" value="Plasmid pRetIE4771e"/>
</dbReference>
<evidence type="ECO:0000256" key="1">
    <source>
        <dbReference type="SAM" id="MobiDB-lite"/>
    </source>
</evidence>
<evidence type="ECO:0000313" key="2">
    <source>
        <dbReference type="EMBL" id="AIC31694.1"/>
    </source>
</evidence>
<proteinExistence type="predicted"/>
<dbReference type="KEGG" id="rei:IE4771_PE00471"/>
<feature type="compositionally biased region" description="Basic residues" evidence="1">
    <location>
        <begin position="131"/>
        <end position="143"/>
    </location>
</feature>
<gene>
    <name evidence="2" type="ORF">IE4771_PE00471</name>
</gene>
<dbReference type="HOGENOM" id="CLU_1804635_0_0_5"/>
<feature type="region of interest" description="Disordered" evidence="1">
    <location>
        <begin position="121"/>
        <end position="143"/>
    </location>
</feature>